<dbReference type="InterPro" id="IPR050206">
    <property type="entry name" value="FtsK/SpoIIIE/SftA"/>
</dbReference>
<dbReference type="PANTHER" id="PTHR22683">
    <property type="entry name" value="SPORULATION PROTEIN RELATED"/>
    <property type="match status" value="1"/>
</dbReference>
<feature type="compositionally biased region" description="Polar residues" evidence="4">
    <location>
        <begin position="1341"/>
        <end position="1350"/>
    </location>
</feature>
<dbReference type="PANTHER" id="PTHR22683:SF41">
    <property type="entry name" value="DNA TRANSLOCASE FTSK"/>
    <property type="match status" value="1"/>
</dbReference>
<feature type="region of interest" description="Disordered" evidence="4">
    <location>
        <begin position="443"/>
        <end position="507"/>
    </location>
</feature>
<organism evidence="6 7">
    <name type="scientific">Kitasatospora arboriphila</name>
    <dbReference type="NCBI Taxonomy" id="258052"/>
    <lineage>
        <taxon>Bacteria</taxon>
        <taxon>Bacillati</taxon>
        <taxon>Actinomycetota</taxon>
        <taxon>Actinomycetes</taxon>
        <taxon>Kitasatosporales</taxon>
        <taxon>Streptomycetaceae</taxon>
        <taxon>Kitasatospora</taxon>
    </lineage>
</organism>
<protein>
    <recommendedName>
        <fullName evidence="5">FtsK domain-containing protein</fullName>
    </recommendedName>
</protein>
<dbReference type="InterPro" id="IPR003593">
    <property type="entry name" value="AAA+_ATPase"/>
</dbReference>
<evidence type="ECO:0000256" key="2">
    <source>
        <dbReference type="ARBA" id="ARBA00022840"/>
    </source>
</evidence>
<feature type="binding site" evidence="3">
    <location>
        <begin position="1498"/>
        <end position="1505"/>
    </location>
    <ligand>
        <name>ATP</name>
        <dbReference type="ChEBI" id="CHEBI:30616"/>
    </ligand>
</feature>
<evidence type="ECO:0000259" key="5">
    <source>
        <dbReference type="PROSITE" id="PS50901"/>
    </source>
</evidence>
<accession>A0ABP4E006</accession>
<dbReference type="Pfam" id="PF01580">
    <property type="entry name" value="FtsK_SpoIIIE"/>
    <property type="match status" value="1"/>
</dbReference>
<keyword evidence="2 3" id="KW-0067">ATP-binding</keyword>
<proteinExistence type="predicted"/>
<evidence type="ECO:0000313" key="6">
    <source>
        <dbReference type="EMBL" id="GAA1082947.1"/>
    </source>
</evidence>
<dbReference type="InterPro" id="IPR002543">
    <property type="entry name" value="FtsK_dom"/>
</dbReference>
<sequence>MTENGASTAAAAIASALKEAAAQSTGHRRLYLRDHLSVSPAAVFDAMEADLTVEVTVGADTPARMAASQVGTALLIPYLVDPGRPGPNRGLRGYAGTLRTDFAAQAEAETPFVLLILDQHPFETVLTAAEDAARLPQLRWSSLVGRIAQGVQGPASSAIACVADDLGRLPEELREGDLLDEFAAFAAADWDTAEHAGRALAGLKLYLADTQPTPERLRQSREWRKWLETWSRPDRDLTAELVRYAGEMTPGIEKVLDARGVSGLNWQGFTLSDLPSRQDKSPAAIVSPAQLHGVRSFLPNGGSVAAWMGIGDGSIAVSFTGTARGLSASARVRWAGRTPEPVTIDQADLVIRINVPSEGTTGWNFGHLELRRGQHLDLAVFRGEGDWFPVERNLELDTLAEAFIAADPPSIAAVGPDGVVVGNAAMSTPLDEQDERVEATVSFGGKQQQIPLITDADPDVPPPVGQGDAPGDGEGPTEDENPEEGTGDRPGPDDEDDPWPVPHGPVATGTHALLEFASARAGSGLPIQPDLLEFRGGDSPGFSGGGINRPLEPQMLGHGLDGLALERDILNRPRALAFSVVREGRALRLVPDRVLESLSLDSLPASSVQAFFAAREAFFAALAGKGSVHALLCGTALQEARAYVSAYQELLLSVPVPGRYEPEYDRLLLCDLVADSHAGQRWLAPTNPVTVAWALELADKAEEWAMQGTQLPTRDLDALTPAFLLPLLHHEQHWWETDTRSPRLWRRYQPLSASLALGNGDPRTITRRLDKFLAVFPIYKDPRQRLAVAVHEPGDADSVADALRAFYGAERRPEASLVKPGMDITVYSTDGLVPEELARLVATDNDDDIDKFVRSRISLACRSTEERPSFAHLSFVFRSPAQREPRIAAIGERAPTTWIAGLAAGPGRYARIGANQMEFASGLFADPLRQPLGPLLTRTLELVGGQPRGMLADGATQVTTTVIAKGAMEPVYASSVWTTHADRLMGPEAFASDAESAPSIVDFDDRSGYWQAGLDSITVTERMEPYRVALGRAFADRASLEPSALGGLIRLGNAVSGQWNLDLLSLDDNRVRERVGVLAAVAALRDLDGAFGLPQGEDDLGGILVSLEELFRLLKGSGVPRPSARLCDDLLYMRVFAQEEGRIQLRCRLIEVKYAQQGRPDLAVARAEVEATQAWLRDLYNRQGPAMAFRARDLSEFIRIAAARNTSFGLPGPTSTRVEGLAAAVAEGKFDLDFGFTAGGQRLTGDVISLELDSPLLAHRQRLPGDGATAMGYIRLGAPALQRLAAGEELSRPQGWAAVAFPAPPSSPPQEGEGGTGGVAPEPSAPSSPPGQGHAEPPASSARTIGQTPPASAAEVAHDSAELEREVATKAAELDDAAAKYELNLAPFDTAAAQVGPSVIRYRTRLLGKQTIAGVRSKALDIGREIGVAEGVLVDQEPYFLTVDVPRSARVVVPLEAALGRLQQVQEPGALPFLLGVAPSGEVSVQDLARLPHLLVAGATGSGKSVLLRGLLCCLARARSPQQLKIMIIDPKQVDFMPFEDMPHLVDGRIITDPAEAIAVLADTLEAEVSERRAKLKAVGATSALEFYEMGHALEELPQMVILIDEFADLAGSLQRRDRQSFMGLIQRFGQLTRAFGIYLVLATQRPSVQVITGDIKANLTARVALKMQSAVDSTTILGRGGAESLRDRGDLLFDHGGATQRLQAFFTTLDDVRAATSTWT</sequence>
<gene>
    <name evidence="6" type="ORF">GCM10009663_27420</name>
</gene>
<keyword evidence="1 3" id="KW-0547">Nucleotide-binding</keyword>
<keyword evidence="7" id="KW-1185">Reference proteome</keyword>
<evidence type="ECO:0000256" key="4">
    <source>
        <dbReference type="SAM" id="MobiDB-lite"/>
    </source>
</evidence>
<feature type="region of interest" description="Disordered" evidence="4">
    <location>
        <begin position="1298"/>
        <end position="1362"/>
    </location>
</feature>
<dbReference type="RefSeq" id="WP_344623856.1">
    <property type="nucleotide sequence ID" value="NZ_BAAALD010000021.1"/>
</dbReference>
<evidence type="ECO:0000313" key="7">
    <source>
        <dbReference type="Proteomes" id="UP001499987"/>
    </source>
</evidence>
<reference evidence="7" key="1">
    <citation type="journal article" date="2019" name="Int. J. Syst. Evol. Microbiol.">
        <title>The Global Catalogue of Microorganisms (GCM) 10K type strain sequencing project: providing services to taxonomists for standard genome sequencing and annotation.</title>
        <authorList>
            <consortium name="The Broad Institute Genomics Platform"/>
            <consortium name="The Broad Institute Genome Sequencing Center for Infectious Disease"/>
            <person name="Wu L."/>
            <person name="Ma J."/>
        </authorList>
    </citation>
    <scope>NUCLEOTIDE SEQUENCE [LARGE SCALE GENOMIC DNA]</scope>
    <source>
        <strain evidence="7">JCM 13002</strain>
    </source>
</reference>
<name>A0ABP4E006_9ACTN</name>
<dbReference type="EMBL" id="BAAALD010000021">
    <property type="protein sequence ID" value="GAA1082947.1"/>
    <property type="molecule type" value="Genomic_DNA"/>
</dbReference>
<dbReference type="SMART" id="SM00382">
    <property type="entry name" value="AAA"/>
    <property type="match status" value="1"/>
</dbReference>
<dbReference type="SUPFAM" id="SSF52540">
    <property type="entry name" value="P-loop containing nucleoside triphosphate hydrolases"/>
    <property type="match status" value="1"/>
</dbReference>
<feature type="compositionally biased region" description="Acidic residues" evidence="4">
    <location>
        <begin position="475"/>
        <end position="485"/>
    </location>
</feature>
<dbReference type="Proteomes" id="UP001499987">
    <property type="component" value="Unassembled WGS sequence"/>
</dbReference>
<evidence type="ECO:0000256" key="3">
    <source>
        <dbReference type="PROSITE-ProRule" id="PRU00289"/>
    </source>
</evidence>
<dbReference type="Gene3D" id="3.40.50.300">
    <property type="entry name" value="P-loop containing nucleotide triphosphate hydrolases"/>
    <property type="match status" value="1"/>
</dbReference>
<dbReference type="PROSITE" id="PS50901">
    <property type="entry name" value="FTSK"/>
    <property type="match status" value="1"/>
</dbReference>
<comment type="caution">
    <text evidence="6">The sequence shown here is derived from an EMBL/GenBank/DDBJ whole genome shotgun (WGS) entry which is preliminary data.</text>
</comment>
<feature type="domain" description="FtsK" evidence="5">
    <location>
        <begin position="1480"/>
        <end position="1675"/>
    </location>
</feature>
<dbReference type="InterPro" id="IPR027417">
    <property type="entry name" value="P-loop_NTPase"/>
</dbReference>
<evidence type="ECO:0000256" key="1">
    <source>
        <dbReference type="ARBA" id="ARBA00022741"/>
    </source>
</evidence>